<dbReference type="Gene3D" id="1.10.1750.10">
    <property type="match status" value="1"/>
</dbReference>
<accession>X1DTN5</accession>
<dbReference type="GO" id="GO:0043565">
    <property type="term" value="F:sequence-specific DNA binding"/>
    <property type="evidence" value="ECO:0007669"/>
    <property type="project" value="InterPro"/>
</dbReference>
<name>X1DTN5_9ZZZZ</name>
<evidence type="ECO:0008006" key="2">
    <source>
        <dbReference type="Google" id="ProtNLM"/>
    </source>
</evidence>
<evidence type="ECO:0000313" key="1">
    <source>
        <dbReference type="EMBL" id="GAH23482.1"/>
    </source>
</evidence>
<protein>
    <recommendedName>
        <fullName evidence="2">Chromosomal replication initiator DnaA C-terminal domain-containing protein</fullName>
    </recommendedName>
</protein>
<sequence>KMAIRVSKSGGWISVINPHSKREIKRFSKVGMSFGRRDHTTIIHSYNKIKNKIKMDKSFKNIIDNLTLNIKKS</sequence>
<dbReference type="SUPFAM" id="SSF48295">
    <property type="entry name" value="TrpR-like"/>
    <property type="match status" value="1"/>
</dbReference>
<organism evidence="1">
    <name type="scientific">marine sediment metagenome</name>
    <dbReference type="NCBI Taxonomy" id="412755"/>
    <lineage>
        <taxon>unclassified sequences</taxon>
        <taxon>metagenomes</taxon>
        <taxon>ecological metagenomes</taxon>
    </lineage>
</organism>
<dbReference type="AlphaFoldDB" id="X1DTN5"/>
<proteinExistence type="predicted"/>
<feature type="non-terminal residue" evidence="1">
    <location>
        <position position="1"/>
    </location>
</feature>
<gene>
    <name evidence="1" type="ORF">S03H2_09383</name>
</gene>
<reference evidence="1" key="1">
    <citation type="journal article" date="2014" name="Front. Microbiol.">
        <title>High frequency of phylogenetically diverse reductive dehalogenase-homologous genes in deep subseafloor sedimentary metagenomes.</title>
        <authorList>
            <person name="Kawai M."/>
            <person name="Futagami T."/>
            <person name="Toyoda A."/>
            <person name="Takaki Y."/>
            <person name="Nishi S."/>
            <person name="Hori S."/>
            <person name="Arai W."/>
            <person name="Tsubouchi T."/>
            <person name="Morono Y."/>
            <person name="Uchiyama I."/>
            <person name="Ito T."/>
            <person name="Fujiyama A."/>
            <person name="Inagaki F."/>
            <person name="Takami H."/>
        </authorList>
    </citation>
    <scope>NUCLEOTIDE SEQUENCE</scope>
    <source>
        <strain evidence="1">Expedition CK06-06</strain>
    </source>
</reference>
<dbReference type="EMBL" id="BARU01004757">
    <property type="protein sequence ID" value="GAH23482.1"/>
    <property type="molecule type" value="Genomic_DNA"/>
</dbReference>
<comment type="caution">
    <text evidence="1">The sequence shown here is derived from an EMBL/GenBank/DDBJ whole genome shotgun (WGS) entry which is preliminary data.</text>
</comment>
<dbReference type="InterPro" id="IPR010921">
    <property type="entry name" value="Trp_repressor/repl_initiator"/>
</dbReference>